<dbReference type="OrthoDB" id="755598at2759"/>
<dbReference type="AlphaFoldDB" id="A0A9D4UAW2"/>
<dbReference type="Proteomes" id="UP000886520">
    <property type="component" value="Chromosome 20"/>
</dbReference>
<dbReference type="PANTHER" id="PTHR33675">
    <property type="entry name" value="NUCLEAR RECEPTOR FAMILY 2 GROUP C PROTEIN"/>
    <property type="match status" value="1"/>
</dbReference>
<reference evidence="2" key="1">
    <citation type="submission" date="2021-01" db="EMBL/GenBank/DDBJ databases">
        <title>Adiantum capillus-veneris genome.</title>
        <authorList>
            <person name="Fang Y."/>
            <person name="Liao Q."/>
        </authorList>
    </citation>
    <scope>NUCLEOTIDE SEQUENCE</scope>
    <source>
        <strain evidence="2">H3</strain>
        <tissue evidence="2">Leaf</tissue>
    </source>
</reference>
<proteinExistence type="predicted"/>
<protein>
    <submittedName>
        <fullName evidence="2">Uncharacterized protein</fullName>
    </submittedName>
</protein>
<gene>
    <name evidence="2" type="ORF">GOP47_0021065</name>
</gene>
<dbReference type="PANTHER" id="PTHR33675:SF1">
    <property type="entry name" value="HOLOCARBOXYLASE SYNTHETASE"/>
    <property type="match status" value="1"/>
</dbReference>
<dbReference type="EMBL" id="JABFUD020000020">
    <property type="protein sequence ID" value="KAI5064395.1"/>
    <property type="molecule type" value="Genomic_DNA"/>
</dbReference>
<evidence type="ECO:0000313" key="2">
    <source>
        <dbReference type="EMBL" id="KAI5064395.1"/>
    </source>
</evidence>
<feature type="region of interest" description="Disordered" evidence="1">
    <location>
        <begin position="97"/>
        <end position="121"/>
    </location>
</feature>
<keyword evidence="3" id="KW-1185">Reference proteome</keyword>
<comment type="caution">
    <text evidence="2">The sequence shown here is derived from an EMBL/GenBank/DDBJ whole genome shotgun (WGS) entry which is preliminary data.</text>
</comment>
<evidence type="ECO:0000313" key="3">
    <source>
        <dbReference type="Proteomes" id="UP000886520"/>
    </source>
</evidence>
<organism evidence="2 3">
    <name type="scientific">Adiantum capillus-veneris</name>
    <name type="common">Maidenhair fern</name>
    <dbReference type="NCBI Taxonomy" id="13818"/>
    <lineage>
        <taxon>Eukaryota</taxon>
        <taxon>Viridiplantae</taxon>
        <taxon>Streptophyta</taxon>
        <taxon>Embryophyta</taxon>
        <taxon>Tracheophyta</taxon>
        <taxon>Polypodiopsida</taxon>
        <taxon>Polypodiidae</taxon>
        <taxon>Polypodiales</taxon>
        <taxon>Pteridineae</taxon>
        <taxon>Pteridaceae</taxon>
        <taxon>Vittarioideae</taxon>
        <taxon>Adiantum</taxon>
    </lineage>
</organism>
<evidence type="ECO:0000256" key="1">
    <source>
        <dbReference type="SAM" id="MobiDB-lite"/>
    </source>
</evidence>
<name>A0A9D4UAW2_ADICA</name>
<sequence length="147" mass="16603">MKKRRSEGGGLEDVERTLHSSFCAAANSISHLYTQAQTQHKIAFQAGQRHALEKLYDWIHKHHLQHGSLPSTTDIMNYVKMELENVNQTEMTITQIHKQGPGAREERKNWESSGAQKPVVPQSAFQHFLRTATSVFSPQPSAISDQP</sequence>
<accession>A0A9D4UAW2</accession>